<dbReference type="InterPro" id="IPR051333">
    <property type="entry name" value="CLIP_Serine_Protease"/>
</dbReference>
<dbReference type="Gene3D" id="2.40.10.10">
    <property type="entry name" value="Trypsin-like serine proteases"/>
    <property type="match status" value="1"/>
</dbReference>
<feature type="domain" description="Peptidase S1" evidence="3">
    <location>
        <begin position="13"/>
        <end position="258"/>
    </location>
</feature>
<dbReference type="Pfam" id="PF00089">
    <property type="entry name" value="Trypsin"/>
    <property type="match status" value="1"/>
</dbReference>
<dbReference type="PANTHER" id="PTHR24260:SF136">
    <property type="entry name" value="GH08193P-RELATED"/>
    <property type="match status" value="1"/>
</dbReference>
<comment type="similarity">
    <text evidence="1">Belongs to the peptidase S1 family. CLIP subfamily.</text>
</comment>
<dbReference type="PROSITE" id="PS50240">
    <property type="entry name" value="TRYPSIN_DOM"/>
    <property type="match status" value="1"/>
</dbReference>
<reference evidence="5" key="1">
    <citation type="journal article" date="2015" name="Proc. Natl. Acad. Sci. U.S.A.">
        <title>Genome sequence of the Asian Tiger mosquito, Aedes albopictus, reveals insights into its biology, genetics, and evolution.</title>
        <authorList>
            <person name="Chen X.G."/>
            <person name="Jiang X."/>
            <person name="Gu J."/>
            <person name="Xu M."/>
            <person name="Wu Y."/>
            <person name="Deng Y."/>
            <person name="Zhang C."/>
            <person name="Bonizzoni M."/>
            <person name="Dermauw W."/>
            <person name="Vontas J."/>
            <person name="Armbruster P."/>
            <person name="Huang X."/>
            <person name="Yang Y."/>
            <person name="Zhang H."/>
            <person name="He W."/>
            <person name="Peng H."/>
            <person name="Liu Y."/>
            <person name="Wu K."/>
            <person name="Chen J."/>
            <person name="Lirakis M."/>
            <person name="Topalis P."/>
            <person name="Van Leeuwen T."/>
            <person name="Hall A.B."/>
            <person name="Jiang X."/>
            <person name="Thorpe C."/>
            <person name="Mueller R.L."/>
            <person name="Sun C."/>
            <person name="Waterhouse R.M."/>
            <person name="Yan G."/>
            <person name="Tu Z.J."/>
            <person name="Fang X."/>
            <person name="James A.A."/>
        </authorList>
    </citation>
    <scope>NUCLEOTIDE SEQUENCE [LARGE SCALE GENOMIC DNA]</scope>
    <source>
        <strain evidence="5">Foshan</strain>
    </source>
</reference>
<protein>
    <recommendedName>
        <fullName evidence="3">Peptidase S1 domain-containing protein</fullName>
    </recommendedName>
</protein>
<dbReference type="GeneID" id="109422136"/>
<dbReference type="PANTHER" id="PTHR24260">
    <property type="match status" value="1"/>
</dbReference>
<dbReference type="SMART" id="SM00020">
    <property type="entry name" value="Tryp_SPc"/>
    <property type="match status" value="1"/>
</dbReference>
<organism evidence="4 5">
    <name type="scientific">Aedes albopictus</name>
    <name type="common">Asian tiger mosquito</name>
    <name type="synonym">Stegomyia albopicta</name>
    <dbReference type="NCBI Taxonomy" id="7160"/>
    <lineage>
        <taxon>Eukaryota</taxon>
        <taxon>Metazoa</taxon>
        <taxon>Ecdysozoa</taxon>
        <taxon>Arthropoda</taxon>
        <taxon>Hexapoda</taxon>
        <taxon>Insecta</taxon>
        <taxon>Pterygota</taxon>
        <taxon>Neoptera</taxon>
        <taxon>Endopterygota</taxon>
        <taxon>Diptera</taxon>
        <taxon>Nematocera</taxon>
        <taxon>Culicoidea</taxon>
        <taxon>Culicidae</taxon>
        <taxon>Culicinae</taxon>
        <taxon>Aedini</taxon>
        <taxon>Aedes</taxon>
        <taxon>Stegomyia</taxon>
    </lineage>
</organism>
<dbReference type="InterPro" id="IPR043504">
    <property type="entry name" value="Peptidase_S1_PA_chymotrypsin"/>
</dbReference>
<evidence type="ECO:0000313" key="4">
    <source>
        <dbReference type="EnsemblMetazoa" id="AALFPA23_021201.P31305"/>
    </source>
</evidence>
<accession>A0ABM1ZS97</accession>
<dbReference type="SUPFAM" id="SSF50494">
    <property type="entry name" value="Trypsin-like serine proteases"/>
    <property type="match status" value="1"/>
</dbReference>
<reference evidence="4" key="2">
    <citation type="submission" date="2025-05" db="UniProtKB">
        <authorList>
            <consortium name="EnsemblMetazoa"/>
        </authorList>
    </citation>
    <scope>IDENTIFICATION</scope>
    <source>
        <strain evidence="4">Foshan</strain>
    </source>
</reference>
<feature type="chain" id="PRO_5046883538" description="Peptidase S1 domain-containing protein" evidence="2">
    <location>
        <begin position="19"/>
        <end position="259"/>
    </location>
</feature>
<sequence length="259" mass="28878">MKHFKLAVILICVLGAQAEPDRTPRIINAHTAPHIVGYNAYVLYTNVASVGFFGGGTIISDKHVLTSAKIIEGYVRWDVGFGSNIFVELTTITSITASWHPEFDPNTSINDIGIITLPVSLVFTQNVYPVALPDLNTERTNRFPLENEEGTIVSYGYTTPNSIDHTDVLMRTFQRVIGDDDCEELYQNQLPEHFCARDNARLSNMCLGDVGAGFVTFVHGRPTVTGIVSYIREICGTAYPTGYSRVDYHREWIRNVTQL</sequence>
<keyword evidence="2" id="KW-0732">Signal</keyword>
<dbReference type="RefSeq" id="XP_029712535.1">
    <property type="nucleotide sequence ID" value="XM_029856675.2"/>
</dbReference>
<evidence type="ECO:0000256" key="1">
    <source>
        <dbReference type="ARBA" id="ARBA00024195"/>
    </source>
</evidence>
<dbReference type="InterPro" id="IPR009003">
    <property type="entry name" value="Peptidase_S1_PA"/>
</dbReference>
<evidence type="ECO:0000313" key="5">
    <source>
        <dbReference type="Proteomes" id="UP000069940"/>
    </source>
</evidence>
<evidence type="ECO:0000259" key="3">
    <source>
        <dbReference type="PROSITE" id="PS50240"/>
    </source>
</evidence>
<evidence type="ECO:0000256" key="2">
    <source>
        <dbReference type="SAM" id="SignalP"/>
    </source>
</evidence>
<dbReference type="EnsemblMetazoa" id="AALFPA23_021201.R31305">
    <property type="protein sequence ID" value="AALFPA23_021201.P31305"/>
    <property type="gene ID" value="AALFPA23_021201"/>
</dbReference>
<dbReference type="Proteomes" id="UP000069940">
    <property type="component" value="Unassembled WGS sequence"/>
</dbReference>
<keyword evidence="5" id="KW-1185">Reference proteome</keyword>
<dbReference type="InterPro" id="IPR001254">
    <property type="entry name" value="Trypsin_dom"/>
</dbReference>
<name>A0ABM1ZS97_AEDAL</name>
<feature type="signal peptide" evidence="2">
    <location>
        <begin position="1"/>
        <end position="18"/>
    </location>
</feature>
<proteinExistence type="inferred from homology"/>